<dbReference type="InterPro" id="IPR000215">
    <property type="entry name" value="Serpin_fam"/>
</dbReference>
<dbReference type="GO" id="GO:0004867">
    <property type="term" value="F:serine-type endopeptidase inhibitor activity"/>
    <property type="evidence" value="ECO:0007669"/>
    <property type="project" value="UniProtKB-KW"/>
</dbReference>
<dbReference type="KEGG" id="phu:Phum_PHUM220550"/>
<keyword evidence="3" id="KW-0722">Serine protease inhibitor</keyword>
<evidence type="ECO:0000256" key="2">
    <source>
        <dbReference type="ARBA" id="ARBA00022690"/>
    </source>
</evidence>
<dbReference type="EC" id="2.7.11.1" evidence="6"/>
<dbReference type="OrthoDB" id="671595at2759"/>
<reference evidence="7" key="3">
    <citation type="submission" date="2020-05" db="UniProtKB">
        <authorList>
            <consortium name="EnsemblMetazoa"/>
        </authorList>
    </citation>
    <scope>IDENTIFICATION</scope>
    <source>
        <strain evidence="7">USDA</strain>
    </source>
</reference>
<evidence type="ECO:0000256" key="1">
    <source>
        <dbReference type="ARBA" id="ARBA00009500"/>
    </source>
</evidence>
<proteinExistence type="inferred from homology"/>
<evidence type="ECO:0000313" key="7">
    <source>
        <dbReference type="EnsemblMetazoa" id="PHUM220550-PA"/>
    </source>
</evidence>
<dbReference type="GeneID" id="8237742"/>
<reference evidence="6" key="2">
    <citation type="submission" date="2007-04" db="EMBL/GenBank/DDBJ databases">
        <title>The genome of the human body louse.</title>
        <authorList>
            <consortium name="The Human Body Louse Genome Consortium"/>
            <person name="Kirkness E."/>
            <person name="Walenz B."/>
            <person name="Hass B."/>
            <person name="Bruggner R."/>
            <person name="Strausberg R."/>
        </authorList>
    </citation>
    <scope>NUCLEOTIDE SEQUENCE</scope>
    <source>
        <strain evidence="6">USDA</strain>
    </source>
</reference>
<evidence type="ECO:0000259" key="5">
    <source>
        <dbReference type="SMART" id="SM00093"/>
    </source>
</evidence>
<dbReference type="HOGENOM" id="CLU_023330_0_1_1"/>
<dbReference type="Pfam" id="PF00079">
    <property type="entry name" value="Serpin"/>
    <property type="match status" value="1"/>
</dbReference>
<dbReference type="CDD" id="cd19601">
    <property type="entry name" value="serpin42Da-like"/>
    <property type="match status" value="1"/>
</dbReference>
<dbReference type="CTD" id="8237742"/>
<dbReference type="eggNOG" id="KOG2392">
    <property type="taxonomic scope" value="Eukaryota"/>
</dbReference>
<dbReference type="PANTHER" id="PTHR11461:SF211">
    <property type="entry name" value="GH10112P-RELATED"/>
    <property type="match status" value="1"/>
</dbReference>
<dbReference type="EnsemblMetazoa" id="PHUM220550-RA">
    <property type="protein sequence ID" value="PHUM220550-PA"/>
    <property type="gene ID" value="PHUM220550"/>
</dbReference>
<evidence type="ECO:0000313" key="6">
    <source>
        <dbReference type="EMBL" id="EEB13044.1"/>
    </source>
</evidence>
<evidence type="ECO:0000256" key="3">
    <source>
        <dbReference type="ARBA" id="ARBA00022900"/>
    </source>
</evidence>
<dbReference type="EMBL" id="AAZO01002548">
    <property type="status" value="NOT_ANNOTATED_CDS"/>
    <property type="molecule type" value="Genomic_DNA"/>
</dbReference>
<dbReference type="OMA" id="YCHHEEL"/>
<organism>
    <name type="scientific">Pediculus humanus subsp. corporis</name>
    <name type="common">Body louse</name>
    <dbReference type="NCBI Taxonomy" id="121224"/>
    <lineage>
        <taxon>Eukaryota</taxon>
        <taxon>Metazoa</taxon>
        <taxon>Ecdysozoa</taxon>
        <taxon>Arthropoda</taxon>
        <taxon>Hexapoda</taxon>
        <taxon>Insecta</taxon>
        <taxon>Pterygota</taxon>
        <taxon>Neoptera</taxon>
        <taxon>Paraneoptera</taxon>
        <taxon>Psocodea</taxon>
        <taxon>Troctomorpha</taxon>
        <taxon>Phthiraptera</taxon>
        <taxon>Anoplura</taxon>
        <taxon>Pediculidae</taxon>
        <taxon>Pediculus</taxon>
    </lineage>
</organism>
<dbReference type="GO" id="GO:0005615">
    <property type="term" value="C:extracellular space"/>
    <property type="evidence" value="ECO:0007669"/>
    <property type="project" value="InterPro"/>
</dbReference>
<evidence type="ECO:0000313" key="8">
    <source>
        <dbReference type="Proteomes" id="UP000009046"/>
    </source>
</evidence>
<dbReference type="InterPro" id="IPR042178">
    <property type="entry name" value="Serpin_sf_1"/>
</dbReference>
<dbReference type="FunCoup" id="E0VI38">
    <property type="interactions" value="11"/>
</dbReference>
<comment type="similarity">
    <text evidence="1 4">Belongs to the serpin family.</text>
</comment>
<dbReference type="EMBL" id="DS235184">
    <property type="protein sequence ID" value="EEB13044.1"/>
    <property type="molecule type" value="Genomic_DNA"/>
</dbReference>
<sequence length="400" mass="45327">MAERNIFFSPYSLQVVLAMTYSGAGGNTAKELQQHLSFPADKKAVESAFKKSMQKLLESKNVTLNMANGMFVQRDYTVKPTFTKSIAESFRSEVKQLDFGDSKDSSNQINEFVNKHTNNKIPKLFDENAFNALTRLVLVNAIYFKGAWLHKFDPNNTYKGDFHLNEKETVKVDYMTITKKYNYCHHEELNASIVELKYEGDISMILVVPTAIEGLKQVEEKLVAMDLNSLLSEAYPKELNLTMPKFKLEQTLNLGSSLKKVGLNDMFDSTKADFSGISDNRELYVSDAIQKAYIEVNEEGSEAAAATACHVRQRRSANFFEPEVLTLDHPFLFFIKENETDYLFFGRFGKPADVGADVVDDDAVVVVGEKSEKMETVEKRSKSNSKSWRTFFKEDTCSGF</sequence>
<dbReference type="RefSeq" id="XP_002425782.1">
    <property type="nucleotide sequence ID" value="XM_002425737.1"/>
</dbReference>
<keyword evidence="8" id="KW-1185">Reference proteome</keyword>
<dbReference type="Proteomes" id="UP000009046">
    <property type="component" value="Unassembled WGS sequence"/>
</dbReference>
<protein>
    <submittedName>
        <fullName evidence="6 7">Serine protease inhibitor, putative</fullName>
        <ecNumber evidence="6">2.7.11.1</ecNumber>
    </submittedName>
</protein>
<dbReference type="Gene3D" id="3.30.497.10">
    <property type="entry name" value="Antithrombin, subunit I, domain 2"/>
    <property type="match status" value="1"/>
</dbReference>
<dbReference type="InterPro" id="IPR023796">
    <property type="entry name" value="Serpin_dom"/>
</dbReference>
<accession>E0VI38</accession>
<evidence type="ECO:0000256" key="4">
    <source>
        <dbReference type="RuleBase" id="RU000411"/>
    </source>
</evidence>
<dbReference type="Gene3D" id="2.30.39.10">
    <property type="entry name" value="Alpha-1-antitrypsin, domain 1"/>
    <property type="match status" value="1"/>
</dbReference>
<dbReference type="PROSITE" id="PS00284">
    <property type="entry name" value="SERPIN"/>
    <property type="match status" value="1"/>
</dbReference>
<name>E0VI38_PEDHC</name>
<dbReference type="SMART" id="SM00093">
    <property type="entry name" value="SERPIN"/>
    <property type="match status" value="1"/>
</dbReference>
<dbReference type="SUPFAM" id="SSF56574">
    <property type="entry name" value="Serpins"/>
    <property type="match status" value="1"/>
</dbReference>
<keyword evidence="6" id="KW-0808">Transferase</keyword>
<gene>
    <name evidence="7" type="primary">8237742</name>
    <name evidence="6" type="ORF">Phum_PHUM220550</name>
</gene>
<dbReference type="PRINTS" id="PR00780">
    <property type="entry name" value="LEUSERPINII"/>
</dbReference>
<feature type="domain" description="Serpin" evidence="5">
    <location>
        <begin position="1"/>
        <end position="351"/>
    </location>
</feature>
<dbReference type="InterPro" id="IPR036186">
    <property type="entry name" value="Serpin_sf"/>
</dbReference>
<keyword evidence="2" id="KW-0646">Protease inhibitor</keyword>
<dbReference type="InterPro" id="IPR023795">
    <property type="entry name" value="Serpin_CS"/>
</dbReference>
<dbReference type="VEuPathDB" id="VectorBase:PHUM220550"/>
<dbReference type="AlphaFoldDB" id="E0VI38"/>
<dbReference type="InterPro" id="IPR042185">
    <property type="entry name" value="Serpin_sf_2"/>
</dbReference>
<dbReference type="GO" id="GO:0004674">
    <property type="term" value="F:protein serine/threonine kinase activity"/>
    <property type="evidence" value="ECO:0007669"/>
    <property type="project" value="UniProtKB-EC"/>
</dbReference>
<reference evidence="6" key="1">
    <citation type="submission" date="2007-04" db="EMBL/GenBank/DDBJ databases">
        <title>Annotation of Pediculus humanus corporis strain USDA.</title>
        <authorList>
            <person name="Kirkness E."/>
            <person name="Hannick L."/>
            <person name="Hass B."/>
            <person name="Bruggner R."/>
            <person name="Lawson D."/>
            <person name="Bidwell S."/>
            <person name="Joardar V."/>
            <person name="Caler E."/>
            <person name="Walenz B."/>
            <person name="Inman J."/>
            <person name="Schobel S."/>
            <person name="Galinsky K."/>
            <person name="Amedeo P."/>
            <person name="Strausberg R."/>
        </authorList>
    </citation>
    <scope>NUCLEOTIDE SEQUENCE</scope>
    <source>
        <strain evidence="6">USDA</strain>
    </source>
</reference>
<dbReference type="InParanoid" id="E0VI38"/>
<dbReference type="PANTHER" id="PTHR11461">
    <property type="entry name" value="SERINE PROTEASE INHIBITOR, SERPIN"/>
    <property type="match status" value="1"/>
</dbReference>